<dbReference type="Pfam" id="PF00732">
    <property type="entry name" value="GMC_oxred_N"/>
    <property type="match status" value="1"/>
</dbReference>
<evidence type="ECO:0000259" key="12">
    <source>
        <dbReference type="Pfam" id="PF05199"/>
    </source>
</evidence>
<dbReference type="InterPro" id="IPR036188">
    <property type="entry name" value="FAD/NAD-bd_sf"/>
</dbReference>
<keyword evidence="5" id="KW-0560">Oxidoreductase</keyword>
<evidence type="ECO:0000256" key="6">
    <source>
        <dbReference type="PIRSR" id="PIRSR000137-1"/>
    </source>
</evidence>
<feature type="signal peptide" evidence="10">
    <location>
        <begin position="1"/>
        <end position="25"/>
    </location>
</feature>
<feature type="domain" description="Glucose-methanol-choline oxidoreductase C-terminal" evidence="12">
    <location>
        <begin position="477"/>
        <end position="611"/>
    </location>
</feature>
<dbReference type="OrthoDB" id="269227at2759"/>
<evidence type="ECO:0000313" key="14">
    <source>
        <dbReference type="Proteomes" id="UP000054097"/>
    </source>
</evidence>
<reference evidence="14" key="2">
    <citation type="submission" date="2015-01" db="EMBL/GenBank/DDBJ databases">
        <title>Evolutionary Origins and Diversification of the Mycorrhizal Mutualists.</title>
        <authorList>
            <consortium name="DOE Joint Genome Institute"/>
            <consortium name="Mycorrhizal Genomics Consortium"/>
            <person name="Kohler A."/>
            <person name="Kuo A."/>
            <person name="Nagy L.G."/>
            <person name="Floudas D."/>
            <person name="Copeland A."/>
            <person name="Barry K.W."/>
            <person name="Cichocki N."/>
            <person name="Veneault-Fourrey C."/>
            <person name="LaButti K."/>
            <person name="Lindquist E.A."/>
            <person name="Lipzen A."/>
            <person name="Lundell T."/>
            <person name="Morin E."/>
            <person name="Murat C."/>
            <person name="Riley R."/>
            <person name="Ohm R."/>
            <person name="Sun H."/>
            <person name="Tunlid A."/>
            <person name="Henrissat B."/>
            <person name="Grigoriev I.V."/>
            <person name="Hibbett D.S."/>
            <person name="Martin F."/>
        </authorList>
    </citation>
    <scope>NUCLEOTIDE SEQUENCE [LARGE SCALE GENOMIC DNA]</scope>
    <source>
        <strain evidence="14">MAFF 305830</strain>
    </source>
</reference>
<feature type="domain" description="Glucose-methanol-choline oxidoreductase N-terminal" evidence="11">
    <location>
        <begin position="45"/>
        <end position="354"/>
    </location>
</feature>
<evidence type="ECO:0000313" key="13">
    <source>
        <dbReference type="EMBL" id="KIM28464.1"/>
    </source>
</evidence>
<dbReference type="Gene3D" id="4.10.450.10">
    <property type="entry name" value="Glucose Oxidase, domain 2"/>
    <property type="match status" value="1"/>
</dbReference>
<dbReference type="InterPro" id="IPR012132">
    <property type="entry name" value="GMC_OxRdtase"/>
</dbReference>
<dbReference type="Gene3D" id="3.30.560.10">
    <property type="entry name" value="Glucose Oxidase, domain 3"/>
    <property type="match status" value="1"/>
</dbReference>
<dbReference type="GO" id="GO:0016614">
    <property type="term" value="F:oxidoreductase activity, acting on CH-OH group of donors"/>
    <property type="evidence" value="ECO:0007669"/>
    <property type="project" value="InterPro"/>
</dbReference>
<dbReference type="GO" id="GO:0050660">
    <property type="term" value="F:flavin adenine dinucleotide binding"/>
    <property type="evidence" value="ECO:0007669"/>
    <property type="project" value="InterPro"/>
</dbReference>
<evidence type="ECO:0000256" key="9">
    <source>
        <dbReference type="SAM" id="Phobius"/>
    </source>
</evidence>
<organism evidence="13 14">
    <name type="scientific">Serendipita vermifera MAFF 305830</name>
    <dbReference type="NCBI Taxonomy" id="933852"/>
    <lineage>
        <taxon>Eukaryota</taxon>
        <taxon>Fungi</taxon>
        <taxon>Dikarya</taxon>
        <taxon>Basidiomycota</taxon>
        <taxon>Agaricomycotina</taxon>
        <taxon>Agaricomycetes</taxon>
        <taxon>Sebacinales</taxon>
        <taxon>Serendipitaceae</taxon>
        <taxon>Serendipita</taxon>
    </lineage>
</organism>
<dbReference type="InterPro" id="IPR027424">
    <property type="entry name" value="Glucose_Oxidase_domain_2"/>
</dbReference>
<dbReference type="InterPro" id="IPR000172">
    <property type="entry name" value="GMC_OxRdtase_N"/>
</dbReference>
<feature type="chain" id="PRO_5002161692" evidence="10">
    <location>
        <begin position="26"/>
        <end position="673"/>
    </location>
</feature>
<evidence type="ECO:0000256" key="4">
    <source>
        <dbReference type="ARBA" id="ARBA00022827"/>
    </source>
</evidence>
<evidence type="ECO:0000256" key="10">
    <source>
        <dbReference type="SAM" id="SignalP"/>
    </source>
</evidence>
<dbReference type="STRING" id="933852.A0A0C3B8J7"/>
<sequence length="673" mass="71178">MHSPFARVLLTSLTCILTLGPQAFAFNHHRLDSRAMINPTLQDSYDFVIVGGGLAGLVLASRLTEDSSTTVLVLEAGGTGEDVANTINHPGLAYYAGILGNPEHDWQWTSVPQPNAKNRVMNWPGRLLGGSSSANGLYIVRPSSVEVDAWQSLISGLDGADNWTSEKFFAAMDKSETFTPPSAEIQATGNIQYAARSRGSSGPLHVSYPGYLPEIVGKWTNTLSNIGIPVNSDPAGGNAGGAYVTTSAINPTNWTRSYSKTAYIDPYYRPNLHILTDSQVTRVIFSGTKATAVEYGQDRKTVNVGKEAIICGGPVGSPATLMRSGVGPKDVLDAAGVPVVVELPGVGQHLQDHLASQIIFGTNDETAGSVHANADDPRSTSDVFLSYVNSAIAYASSSELVGDVESYKNDILSQLDAGLASVPSTDSTVLAGYKAVYEVAANKLITSSSGQVELLLALTGTSAGSQTISVQAALQRPFSHGRLYINSSNPFDPPVIDPNYLAHPSDLVVLREGLKLARSIGMTEPMNASVTTEISPGANVTTDEQWNEFILNDFHTEYHPSCSCSMLPKDQGGVVDAHLKVYGLDNVRVIDSSVFPIEWAAHMMAPTYGLAEQAADMIKAQYSSTGSGSSSSPSPSSSSSSRPSAAHPSAVPTSISLIISSLFLPLILAHLFL</sequence>
<keyword evidence="3" id="KW-0285">Flavoprotein</keyword>
<name>A0A0C3B8J7_SERVB</name>
<dbReference type="SUPFAM" id="SSF51905">
    <property type="entry name" value="FAD/NAD(P)-binding domain"/>
    <property type="match status" value="1"/>
</dbReference>
<keyword evidence="9" id="KW-0472">Membrane</keyword>
<evidence type="ECO:0000256" key="3">
    <source>
        <dbReference type="ARBA" id="ARBA00022630"/>
    </source>
</evidence>
<evidence type="ECO:0000256" key="2">
    <source>
        <dbReference type="ARBA" id="ARBA00010790"/>
    </source>
</evidence>
<dbReference type="HOGENOM" id="CLU_002865_6_0_1"/>
<dbReference type="PIRSF" id="PIRSF000137">
    <property type="entry name" value="Alcohol_oxidase"/>
    <property type="match status" value="1"/>
</dbReference>
<dbReference type="Proteomes" id="UP000054097">
    <property type="component" value="Unassembled WGS sequence"/>
</dbReference>
<evidence type="ECO:0000256" key="8">
    <source>
        <dbReference type="SAM" id="MobiDB-lite"/>
    </source>
</evidence>
<feature type="region of interest" description="Disordered" evidence="8">
    <location>
        <begin position="622"/>
        <end position="645"/>
    </location>
</feature>
<feature type="binding site" evidence="7">
    <location>
        <position position="280"/>
    </location>
    <ligand>
        <name>FAD</name>
        <dbReference type="ChEBI" id="CHEBI:57692"/>
    </ligand>
</feature>
<dbReference type="SUPFAM" id="SSF54373">
    <property type="entry name" value="FAD-linked reductases, C-terminal domain"/>
    <property type="match status" value="1"/>
</dbReference>
<comment type="similarity">
    <text evidence="2">Belongs to the GMC oxidoreductase family.</text>
</comment>
<dbReference type="PANTHER" id="PTHR11552">
    <property type="entry name" value="GLUCOSE-METHANOL-CHOLINE GMC OXIDOREDUCTASE"/>
    <property type="match status" value="1"/>
</dbReference>
<keyword evidence="4 7" id="KW-0274">FAD</keyword>
<feature type="transmembrane region" description="Helical" evidence="9">
    <location>
        <begin position="650"/>
        <end position="672"/>
    </location>
</feature>
<evidence type="ECO:0000256" key="5">
    <source>
        <dbReference type="ARBA" id="ARBA00023002"/>
    </source>
</evidence>
<proteinExistence type="inferred from homology"/>
<protein>
    <submittedName>
        <fullName evidence="13">GMC oxidoreductase</fullName>
    </submittedName>
</protein>
<comment type="cofactor">
    <cofactor evidence="1 7">
        <name>FAD</name>
        <dbReference type="ChEBI" id="CHEBI:57692"/>
    </cofactor>
</comment>
<feature type="compositionally biased region" description="Low complexity" evidence="8">
    <location>
        <begin position="623"/>
        <end position="645"/>
    </location>
</feature>
<dbReference type="AlphaFoldDB" id="A0A0C3B8J7"/>
<keyword evidence="9" id="KW-1133">Transmembrane helix</keyword>
<dbReference type="Pfam" id="PF05199">
    <property type="entry name" value="GMC_oxred_C"/>
    <property type="match status" value="1"/>
</dbReference>
<dbReference type="InterPro" id="IPR007867">
    <property type="entry name" value="GMC_OxRtase_C"/>
</dbReference>
<feature type="active site" description="Proton donor" evidence="6">
    <location>
        <position position="559"/>
    </location>
</feature>
<evidence type="ECO:0000259" key="11">
    <source>
        <dbReference type="Pfam" id="PF00732"/>
    </source>
</evidence>
<evidence type="ECO:0000256" key="7">
    <source>
        <dbReference type="PIRSR" id="PIRSR000137-2"/>
    </source>
</evidence>
<dbReference type="Gene3D" id="3.50.50.60">
    <property type="entry name" value="FAD/NAD(P)-binding domain"/>
    <property type="match status" value="1"/>
</dbReference>
<keyword evidence="14" id="KW-1185">Reference proteome</keyword>
<accession>A0A0C3B8J7</accession>
<gene>
    <name evidence="13" type="ORF">M408DRAFT_23834</name>
</gene>
<reference evidence="13 14" key="1">
    <citation type="submission" date="2014-04" db="EMBL/GenBank/DDBJ databases">
        <authorList>
            <consortium name="DOE Joint Genome Institute"/>
            <person name="Kuo A."/>
            <person name="Zuccaro A."/>
            <person name="Kohler A."/>
            <person name="Nagy L.G."/>
            <person name="Floudas D."/>
            <person name="Copeland A."/>
            <person name="Barry K.W."/>
            <person name="Cichocki N."/>
            <person name="Veneault-Fourrey C."/>
            <person name="LaButti K."/>
            <person name="Lindquist E.A."/>
            <person name="Lipzen A."/>
            <person name="Lundell T."/>
            <person name="Morin E."/>
            <person name="Murat C."/>
            <person name="Sun H."/>
            <person name="Tunlid A."/>
            <person name="Henrissat B."/>
            <person name="Grigoriev I.V."/>
            <person name="Hibbett D.S."/>
            <person name="Martin F."/>
            <person name="Nordberg H.P."/>
            <person name="Cantor M.N."/>
            <person name="Hua S.X."/>
        </authorList>
    </citation>
    <scope>NUCLEOTIDE SEQUENCE [LARGE SCALE GENOMIC DNA]</scope>
    <source>
        <strain evidence="13 14">MAFF 305830</strain>
    </source>
</reference>
<keyword evidence="10" id="KW-0732">Signal</keyword>
<feature type="active site" description="Proton acceptor" evidence="6">
    <location>
        <position position="602"/>
    </location>
</feature>
<dbReference type="PANTHER" id="PTHR11552:SF218">
    <property type="entry name" value="GLUCOSE-METHANOL-CHOLINE OXIDOREDUCTASE N-TERMINAL DOMAIN-CONTAINING PROTEIN"/>
    <property type="match status" value="1"/>
</dbReference>
<keyword evidence="9" id="KW-0812">Transmembrane</keyword>
<evidence type="ECO:0000256" key="1">
    <source>
        <dbReference type="ARBA" id="ARBA00001974"/>
    </source>
</evidence>
<dbReference type="EMBL" id="KN824293">
    <property type="protein sequence ID" value="KIM28464.1"/>
    <property type="molecule type" value="Genomic_DNA"/>
</dbReference>